<feature type="region of interest" description="Disordered" evidence="1">
    <location>
        <begin position="1"/>
        <end position="38"/>
    </location>
</feature>
<evidence type="ECO:0000313" key="3">
    <source>
        <dbReference type="Proteomes" id="UP000307440"/>
    </source>
</evidence>
<dbReference type="Proteomes" id="UP000307440">
    <property type="component" value="Unassembled WGS sequence"/>
</dbReference>
<feature type="region of interest" description="Disordered" evidence="1">
    <location>
        <begin position="181"/>
        <end position="241"/>
    </location>
</feature>
<feature type="compositionally biased region" description="Basic and acidic residues" evidence="1">
    <location>
        <begin position="194"/>
        <end position="215"/>
    </location>
</feature>
<feature type="compositionally biased region" description="Polar residues" evidence="1">
    <location>
        <begin position="89"/>
        <end position="98"/>
    </location>
</feature>
<feature type="compositionally biased region" description="Polar residues" evidence="1">
    <location>
        <begin position="50"/>
        <end position="63"/>
    </location>
</feature>
<organism evidence="2 3">
    <name type="scientific">Coprinopsis marcescibilis</name>
    <name type="common">Agaric fungus</name>
    <name type="synonym">Psathyrella marcescibilis</name>
    <dbReference type="NCBI Taxonomy" id="230819"/>
    <lineage>
        <taxon>Eukaryota</taxon>
        <taxon>Fungi</taxon>
        <taxon>Dikarya</taxon>
        <taxon>Basidiomycota</taxon>
        <taxon>Agaricomycotina</taxon>
        <taxon>Agaricomycetes</taxon>
        <taxon>Agaricomycetidae</taxon>
        <taxon>Agaricales</taxon>
        <taxon>Agaricineae</taxon>
        <taxon>Psathyrellaceae</taxon>
        <taxon>Coprinopsis</taxon>
    </lineage>
</organism>
<protein>
    <submittedName>
        <fullName evidence="2">Uncharacterized protein</fullName>
    </submittedName>
</protein>
<feature type="region of interest" description="Disordered" evidence="1">
    <location>
        <begin position="392"/>
        <end position="444"/>
    </location>
</feature>
<feature type="region of interest" description="Disordered" evidence="1">
    <location>
        <begin position="50"/>
        <end position="142"/>
    </location>
</feature>
<dbReference type="STRING" id="230819.A0A5C3LG30"/>
<accession>A0A5C3LG30</accession>
<sequence length="444" mass="48637">MPKDTSRPSLPTSSSDFALPSGSSPGASSSSITLDDPGVLWQRFRRPSLISSRLNSPLASSFTLHHARRRSQTTHIAEESESEKERMSTDSPSSSENHTPPLIKPEGEEDPVAPPKPKLTKTPLTPPRRRSSAASMDSDMPTVFNRRLAFPLKQPRILKILSEPKPEENELKSEAAFQRLIHSSSELPRTPRPLLDRGRYPEEAGHDDDVKREDSPSDDELELDEPFAFSIPNPPTHSQPINIIRQRTSTPAGSVNGDELGMLMSVSETSSSFGTSSMMDVDMPPGSPMLANLSGSNSWRYTPPPTSSSAVRTNKRKLEDRFDPYPSSSKRRAVSPSLHYLRDSLSSMNSPISRGNNNPRTYPISIPINIPSSTVSSAASSPTISNSFTQYPRLSSNTSSPTMRSTMLLASPILRPIPRRRQEGEEREVAGAGEAVNSLTLTES</sequence>
<evidence type="ECO:0000256" key="1">
    <source>
        <dbReference type="SAM" id="MobiDB-lite"/>
    </source>
</evidence>
<feature type="compositionally biased region" description="Low complexity" evidence="1">
    <location>
        <begin position="20"/>
        <end position="31"/>
    </location>
</feature>
<evidence type="ECO:0000313" key="2">
    <source>
        <dbReference type="EMBL" id="TFK30846.1"/>
    </source>
</evidence>
<reference evidence="2 3" key="1">
    <citation type="journal article" date="2019" name="Nat. Ecol. Evol.">
        <title>Megaphylogeny resolves global patterns of mushroom evolution.</title>
        <authorList>
            <person name="Varga T."/>
            <person name="Krizsan K."/>
            <person name="Foldi C."/>
            <person name="Dima B."/>
            <person name="Sanchez-Garcia M."/>
            <person name="Sanchez-Ramirez S."/>
            <person name="Szollosi G.J."/>
            <person name="Szarkandi J.G."/>
            <person name="Papp V."/>
            <person name="Albert L."/>
            <person name="Andreopoulos W."/>
            <person name="Angelini C."/>
            <person name="Antonin V."/>
            <person name="Barry K.W."/>
            <person name="Bougher N.L."/>
            <person name="Buchanan P."/>
            <person name="Buyck B."/>
            <person name="Bense V."/>
            <person name="Catcheside P."/>
            <person name="Chovatia M."/>
            <person name="Cooper J."/>
            <person name="Damon W."/>
            <person name="Desjardin D."/>
            <person name="Finy P."/>
            <person name="Geml J."/>
            <person name="Haridas S."/>
            <person name="Hughes K."/>
            <person name="Justo A."/>
            <person name="Karasinski D."/>
            <person name="Kautmanova I."/>
            <person name="Kiss B."/>
            <person name="Kocsube S."/>
            <person name="Kotiranta H."/>
            <person name="LaButti K.M."/>
            <person name="Lechner B.E."/>
            <person name="Liimatainen K."/>
            <person name="Lipzen A."/>
            <person name="Lukacs Z."/>
            <person name="Mihaltcheva S."/>
            <person name="Morgado L.N."/>
            <person name="Niskanen T."/>
            <person name="Noordeloos M.E."/>
            <person name="Ohm R.A."/>
            <person name="Ortiz-Santana B."/>
            <person name="Ovrebo C."/>
            <person name="Racz N."/>
            <person name="Riley R."/>
            <person name="Savchenko A."/>
            <person name="Shiryaev A."/>
            <person name="Soop K."/>
            <person name="Spirin V."/>
            <person name="Szebenyi C."/>
            <person name="Tomsovsky M."/>
            <person name="Tulloss R.E."/>
            <person name="Uehling J."/>
            <person name="Grigoriev I.V."/>
            <person name="Vagvolgyi C."/>
            <person name="Papp T."/>
            <person name="Martin F.M."/>
            <person name="Miettinen O."/>
            <person name="Hibbett D.S."/>
            <person name="Nagy L.G."/>
        </authorList>
    </citation>
    <scope>NUCLEOTIDE SEQUENCE [LARGE SCALE GENOMIC DNA]</scope>
    <source>
        <strain evidence="2 3">CBS 121175</strain>
    </source>
</reference>
<feature type="region of interest" description="Disordered" evidence="1">
    <location>
        <begin position="294"/>
        <end position="335"/>
    </location>
</feature>
<feature type="compositionally biased region" description="Acidic residues" evidence="1">
    <location>
        <begin position="216"/>
        <end position="225"/>
    </location>
</feature>
<dbReference type="AlphaFoldDB" id="A0A5C3LG30"/>
<keyword evidence="3" id="KW-1185">Reference proteome</keyword>
<name>A0A5C3LG30_COPMA</name>
<feature type="compositionally biased region" description="Basic and acidic residues" evidence="1">
    <location>
        <begin position="420"/>
        <end position="429"/>
    </location>
</feature>
<feature type="compositionally biased region" description="Polar residues" evidence="1">
    <location>
        <begin position="392"/>
        <end position="405"/>
    </location>
</feature>
<dbReference type="OrthoDB" id="5396103at2759"/>
<gene>
    <name evidence="2" type="ORF">FA15DRAFT_35000</name>
</gene>
<feature type="compositionally biased region" description="Polar residues" evidence="1">
    <location>
        <begin position="7"/>
        <end position="16"/>
    </location>
</feature>
<dbReference type="EMBL" id="ML210146">
    <property type="protein sequence ID" value="TFK30846.1"/>
    <property type="molecule type" value="Genomic_DNA"/>
</dbReference>
<proteinExistence type="predicted"/>